<dbReference type="GO" id="GO:0009396">
    <property type="term" value="P:folic acid-containing compound biosynthetic process"/>
    <property type="evidence" value="ECO:0007669"/>
    <property type="project" value="TreeGrafter"/>
</dbReference>
<evidence type="ECO:0000256" key="2">
    <source>
        <dbReference type="ARBA" id="ARBA00022741"/>
    </source>
</evidence>
<dbReference type="GO" id="GO:0005524">
    <property type="term" value="F:ATP binding"/>
    <property type="evidence" value="ECO:0007669"/>
    <property type="project" value="UniProtKB-KW"/>
</dbReference>
<dbReference type="SUPFAM" id="SSF100950">
    <property type="entry name" value="NagB/RpiA/CoA transferase-like"/>
    <property type="match status" value="1"/>
</dbReference>
<organism evidence="4">
    <name type="scientific">marine metagenome</name>
    <dbReference type="NCBI Taxonomy" id="408172"/>
    <lineage>
        <taxon>unclassified sequences</taxon>
        <taxon>metagenomes</taxon>
        <taxon>ecological metagenomes</taxon>
    </lineage>
</organism>
<dbReference type="AlphaFoldDB" id="A0A381VEW1"/>
<dbReference type="PANTHER" id="PTHR23407:SF1">
    <property type="entry name" value="5-FORMYLTETRAHYDROFOLATE CYCLO-LIGASE"/>
    <property type="match status" value="1"/>
</dbReference>
<dbReference type="Pfam" id="PF01812">
    <property type="entry name" value="5-FTHF_cyc-lig"/>
    <property type="match status" value="1"/>
</dbReference>
<dbReference type="Gene3D" id="3.40.50.10420">
    <property type="entry name" value="NagB/RpiA/CoA transferase-like"/>
    <property type="match status" value="1"/>
</dbReference>
<evidence type="ECO:0000256" key="1">
    <source>
        <dbReference type="ARBA" id="ARBA00010638"/>
    </source>
</evidence>
<evidence type="ECO:0000256" key="3">
    <source>
        <dbReference type="ARBA" id="ARBA00022840"/>
    </source>
</evidence>
<dbReference type="NCBIfam" id="TIGR02727">
    <property type="entry name" value="MTHFS_bact"/>
    <property type="match status" value="1"/>
</dbReference>
<comment type="similarity">
    <text evidence="1">Belongs to the 5-formyltetrahydrofolate cyclo-ligase family.</text>
</comment>
<evidence type="ECO:0008006" key="5">
    <source>
        <dbReference type="Google" id="ProtNLM"/>
    </source>
</evidence>
<keyword evidence="3" id="KW-0067">ATP-binding</keyword>
<dbReference type="InterPro" id="IPR037171">
    <property type="entry name" value="NagB/RpiA_transferase-like"/>
</dbReference>
<dbReference type="EMBL" id="UINC01008488">
    <property type="protein sequence ID" value="SVA38187.1"/>
    <property type="molecule type" value="Genomic_DNA"/>
</dbReference>
<dbReference type="PANTHER" id="PTHR23407">
    <property type="entry name" value="ATPASE INHIBITOR/5-FORMYLTETRAHYDROFOLATE CYCLO-LIGASE"/>
    <property type="match status" value="1"/>
</dbReference>
<protein>
    <recommendedName>
        <fullName evidence="5">5-formyltetrahydrofolate cyclo-ligase</fullName>
    </recommendedName>
</protein>
<dbReference type="InterPro" id="IPR002698">
    <property type="entry name" value="FTHF_cligase"/>
</dbReference>
<proteinExistence type="inferred from homology"/>
<gene>
    <name evidence="4" type="ORF">METZ01_LOCUS91041</name>
</gene>
<dbReference type="GO" id="GO:0035999">
    <property type="term" value="P:tetrahydrofolate interconversion"/>
    <property type="evidence" value="ECO:0007669"/>
    <property type="project" value="TreeGrafter"/>
</dbReference>
<dbReference type="PIRSF" id="PIRSF006806">
    <property type="entry name" value="FTHF_cligase"/>
    <property type="match status" value="1"/>
</dbReference>
<accession>A0A381VEW1</accession>
<dbReference type="InterPro" id="IPR024185">
    <property type="entry name" value="FTHF_cligase-like_sf"/>
</dbReference>
<name>A0A381VEW1_9ZZZZ</name>
<evidence type="ECO:0000313" key="4">
    <source>
        <dbReference type="EMBL" id="SVA38187.1"/>
    </source>
</evidence>
<reference evidence="4" key="1">
    <citation type="submission" date="2018-05" db="EMBL/GenBank/DDBJ databases">
        <authorList>
            <person name="Lanie J.A."/>
            <person name="Ng W.-L."/>
            <person name="Kazmierczak K.M."/>
            <person name="Andrzejewski T.M."/>
            <person name="Davidsen T.M."/>
            <person name="Wayne K.J."/>
            <person name="Tettelin H."/>
            <person name="Glass J.I."/>
            <person name="Rusch D."/>
            <person name="Podicherti R."/>
            <person name="Tsui H.-C.T."/>
            <person name="Winkler M.E."/>
        </authorList>
    </citation>
    <scope>NUCLEOTIDE SEQUENCE</scope>
</reference>
<sequence length="208" mass="22639">MLELALQKGQHLCMEPDIARTEMLERRMAQSPEAVRRASEVVVRRLLTLPELAGSLRIGAYLGVRGEVDPSALRHVDRLEVALPVTTAGEPLRFVVPAGPLEEGPYGIRQPGEGTEVTPLDLDVVVVPAVAVDRRGNRVGHGAGFYDRTFADRRNHTPPPVLIGVCHSFQVVEHLDARSWDVPLDLVVTEAGVIRPGMAHSGARMGED</sequence>
<keyword evidence="2" id="KW-0547">Nucleotide-binding</keyword>
<dbReference type="GO" id="GO:0030272">
    <property type="term" value="F:5-formyltetrahydrofolate cyclo-ligase activity"/>
    <property type="evidence" value="ECO:0007669"/>
    <property type="project" value="TreeGrafter"/>
</dbReference>